<dbReference type="InterPro" id="IPR036691">
    <property type="entry name" value="Endo/exonu/phosph_ase_sf"/>
</dbReference>
<dbReference type="Proteomes" id="UP000008810">
    <property type="component" value="Chromosome 3"/>
</dbReference>
<organism evidence="1">
    <name type="scientific">Brachypodium distachyon</name>
    <name type="common">Purple false brome</name>
    <name type="synonym">Trachynia distachya</name>
    <dbReference type="NCBI Taxonomy" id="15368"/>
    <lineage>
        <taxon>Eukaryota</taxon>
        <taxon>Viridiplantae</taxon>
        <taxon>Streptophyta</taxon>
        <taxon>Embryophyta</taxon>
        <taxon>Tracheophyta</taxon>
        <taxon>Spermatophyta</taxon>
        <taxon>Magnoliopsida</taxon>
        <taxon>Liliopsida</taxon>
        <taxon>Poales</taxon>
        <taxon>Poaceae</taxon>
        <taxon>BOP clade</taxon>
        <taxon>Pooideae</taxon>
        <taxon>Stipodae</taxon>
        <taxon>Brachypodieae</taxon>
        <taxon>Brachypodium</taxon>
    </lineage>
</organism>
<dbReference type="Gramene" id="PNT67984">
    <property type="protein sequence ID" value="PNT67984"/>
    <property type="gene ID" value="BRADI_3g34613v3"/>
</dbReference>
<sequence>MTILVWNCRGLGRPQTVQDLVRLVQVHRPKIVFSSETCQRKEVVEGLRWRLDLKNVITVAGDGKGGSLALFWDDFF</sequence>
<accession>A0A2K2D131</accession>
<dbReference type="AlphaFoldDB" id="A0A2K2D131"/>
<evidence type="ECO:0000313" key="1">
    <source>
        <dbReference type="EMBL" id="PNT67984.1"/>
    </source>
</evidence>
<protein>
    <recommendedName>
        <fullName evidence="4">Endonuclease/exonuclease/phosphatase domain-containing protein</fullName>
    </recommendedName>
</protein>
<dbReference type="InParanoid" id="A0A2K2D131"/>
<dbReference type="EMBL" id="CM000882">
    <property type="protein sequence ID" value="PNT67984.1"/>
    <property type="molecule type" value="Genomic_DNA"/>
</dbReference>
<name>A0A2K2D131_BRADI</name>
<dbReference type="EnsemblPlants" id="PNT67984">
    <property type="protein sequence ID" value="PNT67984"/>
    <property type="gene ID" value="BRADI_3g34613v3"/>
</dbReference>
<dbReference type="PANTHER" id="PTHR35218">
    <property type="entry name" value="RNASE H DOMAIN-CONTAINING PROTEIN"/>
    <property type="match status" value="1"/>
</dbReference>
<dbReference type="Gene3D" id="3.60.10.10">
    <property type="entry name" value="Endonuclease/exonuclease/phosphatase"/>
    <property type="match status" value="1"/>
</dbReference>
<proteinExistence type="predicted"/>
<keyword evidence="3" id="KW-1185">Reference proteome</keyword>
<gene>
    <name evidence="1" type="ORF">BRADI_3g34613v3</name>
</gene>
<dbReference type="OrthoDB" id="684706at2759"/>
<dbReference type="PANTHER" id="PTHR35218:SF9">
    <property type="entry name" value="ENDONUCLEASE_EXONUCLEASE_PHOSPHATASE DOMAIN-CONTAINING PROTEIN"/>
    <property type="match status" value="1"/>
</dbReference>
<evidence type="ECO:0000313" key="3">
    <source>
        <dbReference type="Proteomes" id="UP000008810"/>
    </source>
</evidence>
<evidence type="ECO:0008006" key="4">
    <source>
        <dbReference type="Google" id="ProtNLM"/>
    </source>
</evidence>
<reference evidence="2" key="3">
    <citation type="submission" date="2018-08" db="UniProtKB">
        <authorList>
            <consortium name="EnsemblPlants"/>
        </authorList>
    </citation>
    <scope>IDENTIFICATION</scope>
    <source>
        <strain evidence="2">cv. Bd21</strain>
    </source>
</reference>
<reference evidence="1 2" key="1">
    <citation type="journal article" date="2010" name="Nature">
        <title>Genome sequencing and analysis of the model grass Brachypodium distachyon.</title>
        <authorList>
            <consortium name="International Brachypodium Initiative"/>
        </authorList>
    </citation>
    <scope>NUCLEOTIDE SEQUENCE [LARGE SCALE GENOMIC DNA]</scope>
    <source>
        <strain evidence="1 2">Bd21</strain>
    </source>
</reference>
<evidence type="ECO:0000313" key="2">
    <source>
        <dbReference type="EnsemblPlants" id="PNT67984"/>
    </source>
</evidence>
<dbReference type="SUPFAM" id="SSF56219">
    <property type="entry name" value="DNase I-like"/>
    <property type="match status" value="1"/>
</dbReference>
<reference evidence="1" key="2">
    <citation type="submission" date="2017-06" db="EMBL/GenBank/DDBJ databases">
        <title>WGS assembly of Brachypodium distachyon.</title>
        <authorList>
            <consortium name="The International Brachypodium Initiative"/>
            <person name="Lucas S."/>
            <person name="Harmon-Smith M."/>
            <person name="Lail K."/>
            <person name="Tice H."/>
            <person name="Grimwood J."/>
            <person name="Bruce D."/>
            <person name="Barry K."/>
            <person name="Shu S."/>
            <person name="Lindquist E."/>
            <person name="Wang M."/>
            <person name="Pitluck S."/>
            <person name="Vogel J.P."/>
            <person name="Garvin D.F."/>
            <person name="Mockler T.C."/>
            <person name="Schmutz J."/>
            <person name="Rokhsar D."/>
            <person name="Bevan M.W."/>
        </authorList>
    </citation>
    <scope>NUCLEOTIDE SEQUENCE</scope>
    <source>
        <strain evidence="1">Bd21</strain>
    </source>
</reference>